<feature type="transmembrane region" description="Helical" evidence="7">
    <location>
        <begin position="65"/>
        <end position="86"/>
    </location>
</feature>
<sequence>MNTEIWESLVSVKTGPFTLGELGLSFGIILATLFLRKVLARVLFANLKRLAGKTRWEHDDRFLDALESPTSTFILVLGVFLATIVLPFSTEWEDLVRTIFRGLSILIVFWGLFRITDVLVDIMADLSSKTGSDSFRGFGDLVKKSLRVFIIIVGAVMVIDNLGYNIGGILATLGIGGAAFAFAAKDTIANIYGSIALALDRPFQVGDWIQVGDRVDGDVEEIGLRSTKVRTWPKTVISIPNAVLANEMIDNWSRMPKRRVKQVVGVTYETSPETMEKIVQAIRTMLANDPDVNQEFTLVNWTDFGSSSLDILVYYFTTTTKWLEYMDVRQRINVKMANIVREHGSSVAFPTRTLYLEGEIAQQMAGGVRLPDDRGPQQPH</sequence>
<evidence type="ECO:0000256" key="3">
    <source>
        <dbReference type="ARBA" id="ARBA00022475"/>
    </source>
</evidence>
<feature type="domain" description="Mechanosensitive ion channel MscS" evidence="8">
    <location>
        <begin position="186"/>
        <end position="254"/>
    </location>
</feature>
<evidence type="ECO:0000256" key="1">
    <source>
        <dbReference type="ARBA" id="ARBA00004651"/>
    </source>
</evidence>
<protein>
    <submittedName>
        <fullName evidence="11">Mechanosensitive ion channel family protein</fullName>
    </submittedName>
</protein>
<accession>A0A6B2M3A7</accession>
<evidence type="ECO:0000259" key="9">
    <source>
        <dbReference type="Pfam" id="PF21082"/>
    </source>
</evidence>
<keyword evidence="3" id="KW-1003">Cell membrane</keyword>
<dbReference type="SUPFAM" id="SSF82689">
    <property type="entry name" value="Mechanosensitive channel protein MscS (YggB), C-terminal domain"/>
    <property type="match status" value="1"/>
</dbReference>
<feature type="domain" description="Mechanosensitive ion channel transmembrane helices 2/3" evidence="10">
    <location>
        <begin position="146"/>
        <end position="185"/>
    </location>
</feature>
<dbReference type="InterPro" id="IPR010920">
    <property type="entry name" value="LSM_dom_sf"/>
</dbReference>
<dbReference type="Pfam" id="PF00924">
    <property type="entry name" value="MS_channel_2nd"/>
    <property type="match status" value="1"/>
</dbReference>
<gene>
    <name evidence="11" type="ORF">G0Q06_07535</name>
</gene>
<evidence type="ECO:0000256" key="7">
    <source>
        <dbReference type="SAM" id="Phobius"/>
    </source>
</evidence>
<evidence type="ECO:0000259" key="10">
    <source>
        <dbReference type="Pfam" id="PF21088"/>
    </source>
</evidence>
<dbReference type="PANTHER" id="PTHR43634:SF2">
    <property type="entry name" value="LOW CONDUCTANCE MECHANOSENSITIVE CHANNEL YNAI"/>
    <property type="match status" value="1"/>
</dbReference>
<evidence type="ECO:0000256" key="5">
    <source>
        <dbReference type="ARBA" id="ARBA00022989"/>
    </source>
</evidence>
<evidence type="ECO:0000256" key="2">
    <source>
        <dbReference type="ARBA" id="ARBA00008017"/>
    </source>
</evidence>
<comment type="caution">
    <text evidence="11">The sequence shown here is derived from an EMBL/GenBank/DDBJ whole genome shotgun (WGS) entry which is preliminary data.</text>
</comment>
<name>A0A6B2M3A7_9BACT</name>
<keyword evidence="6 7" id="KW-0472">Membrane</keyword>
<evidence type="ECO:0000259" key="8">
    <source>
        <dbReference type="Pfam" id="PF00924"/>
    </source>
</evidence>
<dbReference type="PANTHER" id="PTHR43634">
    <property type="entry name" value="OW CONDUCTANCE MECHANOSENSITIVE CHANNEL"/>
    <property type="match status" value="1"/>
</dbReference>
<dbReference type="Gene3D" id="2.30.30.60">
    <property type="match status" value="1"/>
</dbReference>
<comment type="similarity">
    <text evidence="2">Belongs to the MscS (TC 1.A.23) family.</text>
</comment>
<feature type="transmembrane region" description="Helical" evidence="7">
    <location>
        <begin position="165"/>
        <end position="184"/>
    </location>
</feature>
<dbReference type="InterPro" id="IPR006685">
    <property type="entry name" value="MscS_channel_2nd"/>
</dbReference>
<keyword evidence="5 7" id="KW-1133">Transmembrane helix</keyword>
<dbReference type="SUPFAM" id="SSF50182">
    <property type="entry name" value="Sm-like ribonucleoproteins"/>
    <property type="match status" value="1"/>
</dbReference>
<dbReference type="Gene3D" id="1.10.287.1260">
    <property type="match status" value="1"/>
</dbReference>
<organism evidence="11 12">
    <name type="scientific">Oceanipulchritudo coccoides</name>
    <dbReference type="NCBI Taxonomy" id="2706888"/>
    <lineage>
        <taxon>Bacteria</taxon>
        <taxon>Pseudomonadati</taxon>
        <taxon>Verrucomicrobiota</taxon>
        <taxon>Opitutia</taxon>
        <taxon>Puniceicoccales</taxon>
        <taxon>Oceanipulchritudinaceae</taxon>
        <taxon>Oceanipulchritudo</taxon>
    </lineage>
</organism>
<dbReference type="InterPro" id="IPR045042">
    <property type="entry name" value="YnaI-like"/>
</dbReference>
<comment type="subcellular location">
    <subcellularLocation>
        <location evidence="1">Cell membrane</location>
        <topology evidence="1">Multi-pass membrane protein</topology>
    </subcellularLocation>
</comment>
<evidence type="ECO:0000256" key="4">
    <source>
        <dbReference type="ARBA" id="ARBA00022692"/>
    </source>
</evidence>
<dbReference type="AlphaFoldDB" id="A0A6B2M3A7"/>
<keyword evidence="4 7" id="KW-0812">Transmembrane</keyword>
<dbReference type="InterPro" id="IPR049142">
    <property type="entry name" value="MS_channel_1st"/>
</dbReference>
<reference evidence="11 12" key="1">
    <citation type="submission" date="2020-02" db="EMBL/GenBank/DDBJ databases">
        <title>Albibacoteraceae fam. nov., the first described family within the subdivision 4 Verrucomicrobia.</title>
        <authorList>
            <person name="Xi F."/>
        </authorList>
    </citation>
    <scope>NUCLEOTIDE SEQUENCE [LARGE SCALE GENOMIC DNA]</scope>
    <source>
        <strain evidence="11 12">CK1056</strain>
    </source>
</reference>
<dbReference type="SUPFAM" id="SSF82861">
    <property type="entry name" value="Mechanosensitive channel protein MscS (YggB), transmembrane region"/>
    <property type="match status" value="1"/>
</dbReference>
<evidence type="ECO:0000313" key="12">
    <source>
        <dbReference type="Proteomes" id="UP000478417"/>
    </source>
</evidence>
<dbReference type="InterPro" id="IPR023408">
    <property type="entry name" value="MscS_beta-dom_sf"/>
</dbReference>
<evidence type="ECO:0000256" key="6">
    <source>
        <dbReference type="ARBA" id="ARBA00023136"/>
    </source>
</evidence>
<dbReference type="Gene3D" id="3.30.70.100">
    <property type="match status" value="1"/>
</dbReference>
<feature type="transmembrane region" description="Helical" evidence="7">
    <location>
        <begin position="98"/>
        <end position="120"/>
    </location>
</feature>
<dbReference type="InterPro" id="IPR049278">
    <property type="entry name" value="MS_channel_C"/>
</dbReference>
<proteinExistence type="inferred from homology"/>
<dbReference type="RefSeq" id="WP_163964062.1">
    <property type="nucleotide sequence ID" value="NZ_JAAGNX010000002.1"/>
</dbReference>
<dbReference type="InterPro" id="IPR011066">
    <property type="entry name" value="MscS_channel_C_sf"/>
</dbReference>
<feature type="domain" description="Mechanosensitive ion channel MscS C-terminal" evidence="9">
    <location>
        <begin position="262"/>
        <end position="345"/>
    </location>
</feature>
<dbReference type="InterPro" id="IPR011014">
    <property type="entry name" value="MscS_channel_TM-2"/>
</dbReference>
<dbReference type="EMBL" id="JAAGNX010000002">
    <property type="protein sequence ID" value="NDV62295.1"/>
    <property type="molecule type" value="Genomic_DNA"/>
</dbReference>
<feature type="transmembrane region" description="Helical" evidence="7">
    <location>
        <begin position="22"/>
        <end position="44"/>
    </location>
</feature>
<evidence type="ECO:0000313" key="11">
    <source>
        <dbReference type="EMBL" id="NDV62295.1"/>
    </source>
</evidence>
<dbReference type="GO" id="GO:0005886">
    <property type="term" value="C:plasma membrane"/>
    <property type="evidence" value="ECO:0007669"/>
    <property type="project" value="UniProtKB-SubCell"/>
</dbReference>
<dbReference type="Pfam" id="PF21082">
    <property type="entry name" value="MS_channel_3rd"/>
    <property type="match status" value="1"/>
</dbReference>
<dbReference type="Pfam" id="PF21088">
    <property type="entry name" value="MS_channel_1st"/>
    <property type="match status" value="1"/>
</dbReference>
<dbReference type="GO" id="GO:0008381">
    <property type="term" value="F:mechanosensitive monoatomic ion channel activity"/>
    <property type="evidence" value="ECO:0007669"/>
    <property type="project" value="UniProtKB-ARBA"/>
</dbReference>
<keyword evidence="12" id="KW-1185">Reference proteome</keyword>
<dbReference type="Proteomes" id="UP000478417">
    <property type="component" value="Unassembled WGS sequence"/>
</dbReference>